<evidence type="ECO:0008006" key="3">
    <source>
        <dbReference type="Google" id="ProtNLM"/>
    </source>
</evidence>
<accession>A0AAU9XPH6</accession>
<evidence type="ECO:0000313" key="2">
    <source>
        <dbReference type="Proteomes" id="UP001159428"/>
    </source>
</evidence>
<reference evidence="1 2" key="1">
    <citation type="submission" date="2022-05" db="EMBL/GenBank/DDBJ databases">
        <authorList>
            <consortium name="Genoscope - CEA"/>
            <person name="William W."/>
        </authorList>
    </citation>
    <scope>NUCLEOTIDE SEQUENCE [LARGE SCALE GENOMIC DNA]</scope>
</reference>
<sequence>MKYLPRKYRESQTDWFGKRGISWHITTATRMYEGQLQLLSLVHLFESCYQDSNTVLAVIDDELKQLKETMRKVDRVHFRQDNVGCYHSASTLLAIQQVAKSHDISIGLDFSDCQGKKGVLRP</sequence>
<name>A0AAU9XPH6_9CNID</name>
<dbReference type="Proteomes" id="UP001159428">
    <property type="component" value="Unassembled WGS sequence"/>
</dbReference>
<dbReference type="EMBL" id="CALNXJ010000054">
    <property type="protein sequence ID" value="CAH3153923.1"/>
    <property type="molecule type" value="Genomic_DNA"/>
</dbReference>
<dbReference type="AlphaFoldDB" id="A0AAU9XPH6"/>
<keyword evidence="2" id="KW-1185">Reference proteome</keyword>
<comment type="caution">
    <text evidence="1">The sequence shown here is derived from an EMBL/GenBank/DDBJ whole genome shotgun (WGS) entry which is preliminary data.</text>
</comment>
<protein>
    <recommendedName>
        <fullName evidence="3">Dipeptidase</fullName>
    </recommendedName>
</protein>
<organism evidence="1 2">
    <name type="scientific">Pocillopora meandrina</name>
    <dbReference type="NCBI Taxonomy" id="46732"/>
    <lineage>
        <taxon>Eukaryota</taxon>
        <taxon>Metazoa</taxon>
        <taxon>Cnidaria</taxon>
        <taxon>Anthozoa</taxon>
        <taxon>Hexacorallia</taxon>
        <taxon>Scleractinia</taxon>
        <taxon>Astrocoeniina</taxon>
        <taxon>Pocilloporidae</taxon>
        <taxon>Pocillopora</taxon>
    </lineage>
</organism>
<proteinExistence type="predicted"/>
<gene>
    <name evidence="1" type="ORF">PMEA_00027337</name>
</gene>
<evidence type="ECO:0000313" key="1">
    <source>
        <dbReference type="EMBL" id="CAH3153923.1"/>
    </source>
</evidence>